<sequence length="430" mass="46558">MGSREERYLNHHELVPLAALISRELKNERMEKPTVRYGSAAQSRKGEDYFLMRTDCQRVLGNPSSSFSVFAVFDGHNGNAAAVYSRDNLLNHVLSAIPRGLGRDEWLHALPRALVAGFVKTDKEFQSRGQTSGTTATFVIVDGWTVTVASVGDSRCILDAQGGAISALTVDHRLEENVEERERVTASGGEVGRLSIFGGNEVGPLRCWPGGLCLSRSIGDMDVGEYIVPIPYVKQVKLSSAGGRLIIASDGIWDALSSDVAAKSCRGLPAELAARQVVKEALRTRGLKDDTTCIVVDIIPPDNKIQPASPPKKKHNKFRSWFFRRKSQDSSSRLSKKLSAIGIVEELFEDGSAILAERLANDDSNNQGTSGIFICAVCQVDLAPSEGISVHAGAIFSTSSIPWQGPFLCADCRNKKDAMEGKRPSGVKVA</sequence>
<accession>A0ACC0BXT0</accession>
<keyword evidence="2" id="KW-1185">Reference proteome</keyword>
<comment type="caution">
    <text evidence="1">The sequence shown here is derived from an EMBL/GenBank/DDBJ whole genome shotgun (WGS) entry which is preliminary data.</text>
</comment>
<name>A0ACC0BXT0_CATRO</name>
<protein>
    <submittedName>
        <fullName evidence="1">Uncharacterized protein</fullName>
    </submittedName>
</protein>
<reference evidence="2" key="1">
    <citation type="journal article" date="2023" name="Nat. Plants">
        <title>Single-cell RNA sequencing provides a high-resolution roadmap for understanding the multicellular compartmentation of specialized metabolism.</title>
        <authorList>
            <person name="Sun S."/>
            <person name="Shen X."/>
            <person name="Li Y."/>
            <person name="Li Y."/>
            <person name="Wang S."/>
            <person name="Li R."/>
            <person name="Zhang H."/>
            <person name="Shen G."/>
            <person name="Guo B."/>
            <person name="Wei J."/>
            <person name="Xu J."/>
            <person name="St-Pierre B."/>
            <person name="Chen S."/>
            <person name="Sun C."/>
        </authorList>
    </citation>
    <scope>NUCLEOTIDE SEQUENCE [LARGE SCALE GENOMIC DNA]</scope>
</reference>
<dbReference type="EMBL" id="CM044702">
    <property type="protein sequence ID" value="KAI5677432.1"/>
    <property type="molecule type" value="Genomic_DNA"/>
</dbReference>
<gene>
    <name evidence="1" type="ORF">M9H77_08382</name>
</gene>
<evidence type="ECO:0000313" key="1">
    <source>
        <dbReference type="EMBL" id="KAI5677432.1"/>
    </source>
</evidence>
<organism evidence="1 2">
    <name type="scientific">Catharanthus roseus</name>
    <name type="common">Madagascar periwinkle</name>
    <name type="synonym">Vinca rosea</name>
    <dbReference type="NCBI Taxonomy" id="4058"/>
    <lineage>
        <taxon>Eukaryota</taxon>
        <taxon>Viridiplantae</taxon>
        <taxon>Streptophyta</taxon>
        <taxon>Embryophyta</taxon>
        <taxon>Tracheophyta</taxon>
        <taxon>Spermatophyta</taxon>
        <taxon>Magnoliopsida</taxon>
        <taxon>eudicotyledons</taxon>
        <taxon>Gunneridae</taxon>
        <taxon>Pentapetalae</taxon>
        <taxon>asterids</taxon>
        <taxon>lamiids</taxon>
        <taxon>Gentianales</taxon>
        <taxon>Apocynaceae</taxon>
        <taxon>Rauvolfioideae</taxon>
        <taxon>Vinceae</taxon>
        <taxon>Catharanthinae</taxon>
        <taxon>Catharanthus</taxon>
    </lineage>
</organism>
<evidence type="ECO:0000313" key="2">
    <source>
        <dbReference type="Proteomes" id="UP001060085"/>
    </source>
</evidence>
<proteinExistence type="predicted"/>
<dbReference type="Proteomes" id="UP001060085">
    <property type="component" value="Linkage Group LG02"/>
</dbReference>